<dbReference type="InterPro" id="IPR014757">
    <property type="entry name" value="Tscrpt_reg_IclR_C"/>
</dbReference>
<keyword evidence="7" id="KW-1185">Reference proteome</keyword>
<dbReference type="Pfam" id="PF09339">
    <property type="entry name" value="HTH_IclR"/>
    <property type="match status" value="1"/>
</dbReference>
<dbReference type="SMART" id="SM00346">
    <property type="entry name" value="HTH_ICLR"/>
    <property type="match status" value="1"/>
</dbReference>
<evidence type="ECO:0000256" key="1">
    <source>
        <dbReference type="ARBA" id="ARBA00023015"/>
    </source>
</evidence>
<dbReference type="Proteomes" id="UP000048984">
    <property type="component" value="Unassembled WGS sequence"/>
</dbReference>
<dbReference type="PANTHER" id="PTHR30136:SF24">
    <property type="entry name" value="HTH-TYPE TRANSCRIPTIONAL REPRESSOR ALLR"/>
    <property type="match status" value="1"/>
</dbReference>
<evidence type="ECO:0000256" key="3">
    <source>
        <dbReference type="ARBA" id="ARBA00023163"/>
    </source>
</evidence>
<dbReference type="FunFam" id="1.10.10.10:FF:000056">
    <property type="entry name" value="IclR family transcriptional regulator"/>
    <property type="match status" value="1"/>
</dbReference>
<feature type="domain" description="IclR-ED" evidence="5">
    <location>
        <begin position="65"/>
        <end position="247"/>
    </location>
</feature>
<dbReference type="STRING" id="665126.ABB55_27190"/>
<gene>
    <name evidence="6" type="ORF">ABB55_27190</name>
</gene>
<sequence>MDKAFIKGLKLLETLALSETPRGVTDLATELQFTKSNVHRLLATLQSQGYVRQVPPHSTYELTTRIWELGSNVIRRMDLIKVARPAMIKLADATGETIHLSVLDDIDVVYVDKIEGAHHIRAHTSVGARAPAYTVATGKAMLAHMPDTYLERFRPHLKRYTETTRTTIEELRADIEQARQQGFAAVPHGEWREGIAAVACAILGRSGEMVGAIGMSGPDSRIKRKQLKQFSVDVMEAARTIGLALGYTGGR</sequence>
<dbReference type="PROSITE" id="PS51078">
    <property type="entry name" value="ICLR_ED"/>
    <property type="match status" value="1"/>
</dbReference>
<name>A0A0P6WMU5_9HYPH</name>
<reference evidence="6 7" key="1">
    <citation type="submission" date="2015-09" db="EMBL/GenBank/DDBJ databases">
        <authorList>
            <person name="Jackson K.R."/>
            <person name="Lunt B.L."/>
            <person name="Fisher J.N.B."/>
            <person name="Gardner A.V."/>
            <person name="Bailey M.E."/>
            <person name="Deus L.M."/>
            <person name="Earl A.S."/>
            <person name="Gibby P.D."/>
            <person name="Hartmann K.A."/>
            <person name="Liu J.E."/>
            <person name="Manci A.M."/>
            <person name="Nielsen D.A."/>
            <person name="Solomon M.B."/>
            <person name="Breakwell D.P."/>
            <person name="Burnett S.H."/>
            <person name="Grose J.H."/>
        </authorList>
    </citation>
    <scope>NUCLEOTIDE SEQUENCE [LARGE SCALE GENOMIC DNA]</scope>
    <source>
        <strain evidence="6 7">16</strain>
    </source>
</reference>
<reference evidence="6 7" key="2">
    <citation type="submission" date="2015-10" db="EMBL/GenBank/DDBJ databases">
        <title>Draft Genome Sequence of Prosthecomicrobium hirschii ATCC 27832.</title>
        <authorList>
            <person name="Daniel J."/>
            <person name="Givan S.A."/>
            <person name="Brun Y.V."/>
            <person name="Brown P.J."/>
        </authorList>
    </citation>
    <scope>NUCLEOTIDE SEQUENCE [LARGE SCALE GENOMIC DNA]</scope>
    <source>
        <strain evidence="6 7">16</strain>
    </source>
</reference>
<keyword evidence="3" id="KW-0804">Transcription</keyword>
<comment type="caution">
    <text evidence="6">The sequence shown here is derived from an EMBL/GenBank/DDBJ whole genome shotgun (WGS) entry which is preliminary data.</text>
</comment>
<dbReference type="InterPro" id="IPR005471">
    <property type="entry name" value="Tscrpt_reg_IclR_N"/>
</dbReference>
<dbReference type="InterPro" id="IPR029016">
    <property type="entry name" value="GAF-like_dom_sf"/>
</dbReference>
<dbReference type="OrthoDB" id="6057486at2"/>
<dbReference type="InterPro" id="IPR050707">
    <property type="entry name" value="HTH_MetabolicPath_Reg"/>
</dbReference>
<dbReference type="PANTHER" id="PTHR30136">
    <property type="entry name" value="HELIX-TURN-HELIX TRANSCRIPTIONAL REGULATOR, ICLR FAMILY"/>
    <property type="match status" value="1"/>
</dbReference>
<feature type="domain" description="HTH iclR-type" evidence="4">
    <location>
        <begin position="2"/>
        <end position="64"/>
    </location>
</feature>
<dbReference type="GO" id="GO:0003677">
    <property type="term" value="F:DNA binding"/>
    <property type="evidence" value="ECO:0007669"/>
    <property type="project" value="UniProtKB-KW"/>
</dbReference>
<evidence type="ECO:0000259" key="5">
    <source>
        <dbReference type="PROSITE" id="PS51078"/>
    </source>
</evidence>
<dbReference type="InterPro" id="IPR036388">
    <property type="entry name" value="WH-like_DNA-bd_sf"/>
</dbReference>
<dbReference type="EMBL" id="LJYW01000001">
    <property type="protein sequence ID" value="KPL56162.1"/>
    <property type="molecule type" value="Genomic_DNA"/>
</dbReference>
<dbReference type="Gene3D" id="1.10.10.10">
    <property type="entry name" value="Winged helix-like DNA-binding domain superfamily/Winged helix DNA-binding domain"/>
    <property type="match status" value="1"/>
</dbReference>
<evidence type="ECO:0000256" key="2">
    <source>
        <dbReference type="ARBA" id="ARBA00023125"/>
    </source>
</evidence>
<dbReference type="SUPFAM" id="SSF55781">
    <property type="entry name" value="GAF domain-like"/>
    <property type="match status" value="1"/>
</dbReference>
<dbReference type="PROSITE" id="PS51077">
    <property type="entry name" value="HTH_ICLR"/>
    <property type="match status" value="1"/>
</dbReference>
<proteinExistence type="predicted"/>
<dbReference type="InterPro" id="IPR036390">
    <property type="entry name" value="WH_DNA-bd_sf"/>
</dbReference>
<protein>
    <submittedName>
        <fullName evidence="6">IclR family transcriptional regulator</fullName>
    </submittedName>
</protein>
<accession>A0A0P6WMU5</accession>
<dbReference type="GO" id="GO:0003700">
    <property type="term" value="F:DNA-binding transcription factor activity"/>
    <property type="evidence" value="ECO:0007669"/>
    <property type="project" value="TreeGrafter"/>
</dbReference>
<organism evidence="6 7">
    <name type="scientific">Prosthecodimorpha hirschii</name>
    <dbReference type="NCBI Taxonomy" id="665126"/>
    <lineage>
        <taxon>Bacteria</taxon>
        <taxon>Pseudomonadati</taxon>
        <taxon>Pseudomonadota</taxon>
        <taxon>Alphaproteobacteria</taxon>
        <taxon>Hyphomicrobiales</taxon>
        <taxon>Ancalomicrobiaceae</taxon>
        <taxon>Prosthecodimorpha</taxon>
    </lineage>
</organism>
<dbReference type="SUPFAM" id="SSF46785">
    <property type="entry name" value="Winged helix' DNA-binding domain"/>
    <property type="match status" value="1"/>
</dbReference>
<evidence type="ECO:0000313" key="7">
    <source>
        <dbReference type="Proteomes" id="UP000048984"/>
    </source>
</evidence>
<evidence type="ECO:0000259" key="4">
    <source>
        <dbReference type="PROSITE" id="PS51077"/>
    </source>
</evidence>
<dbReference type="Pfam" id="PF01614">
    <property type="entry name" value="IclR_C"/>
    <property type="match status" value="1"/>
</dbReference>
<keyword evidence="2" id="KW-0238">DNA-binding</keyword>
<dbReference type="AlphaFoldDB" id="A0A0P6WMU5"/>
<keyword evidence="1" id="KW-0805">Transcription regulation</keyword>
<evidence type="ECO:0000313" key="6">
    <source>
        <dbReference type="EMBL" id="KPL56162.1"/>
    </source>
</evidence>
<dbReference type="Gene3D" id="3.30.450.40">
    <property type="match status" value="1"/>
</dbReference>
<dbReference type="GO" id="GO:0045892">
    <property type="term" value="P:negative regulation of DNA-templated transcription"/>
    <property type="evidence" value="ECO:0007669"/>
    <property type="project" value="TreeGrafter"/>
</dbReference>